<accession>A0A0F9Q7X9</accession>
<proteinExistence type="predicted"/>
<protein>
    <submittedName>
        <fullName evidence="1">Uncharacterized protein</fullName>
    </submittedName>
</protein>
<name>A0A0F9Q7X9_9ZZZZ</name>
<dbReference type="EMBL" id="LAZR01004363">
    <property type="protein sequence ID" value="KKN09306.1"/>
    <property type="molecule type" value="Genomic_DNA"/>
</dbReference>
<dbReference type="AlphaFoldDB" id="A0A0F9Q7X9"/>
<reference evidence="1" key="1">
    <citation type="journal article" date="2015" name="Nature">
        <title>Complex archaea that bridge the gap between prokaryotes and eukaryotes.</title>
        <authorList>
            <person name="Spang A."/>
            <person name="Saw J.H."/>
            <person name="Jorgensen S.L."/>
            <person name="Zaremba-Niedzwiedzka K."/>
            <person name="Martijn J."/>
            <person name="Lind A.E."/>
            <person name="van Eijk R."/>
            <person name="Schleper C."/>
            <person name="Guy L."/>
            <person name="Ettema T.J."/>
        </authorList>
    </citation>
    <scope>NUCLEOTIDE SEQUENCE</scope>
</reference>
<evidence type="ECO:0000313" key="1">
    <source>
        <dbReference type="EMBL" id="KKN09306.1"/>
    </source>
</evidence>
<gene>
    <name evidence="1" type="ORF">LCGC14_1047970</name>
</gene>
<comment type="caution">
    <text evidence="1">The sequence shown here is derived from an EMBL/GenBank/DDBJ whole genome shotgun (WGS) entry which is preliminary data.</text>
</comment>
<organism evidence="1">
    <name type="scientific">marine sediment metagenome</name>
    <dbReference type="NCBI Taxonomy" id="412755"/>
    <lineage>
        <taxon>unclassified sequences</taxon>
        <taxon>metagenomes</taxon>
        <taxon>ecological metagenomes</taxon>
    </lineage>
</organism>
<sequence>MIMAKNFHGLHTPLRLGGLPSFTIPAVSKPVYAPGGIRILDLNIANPIYARNWIVSNDQLRGWRLALYVFKNKAKQIIATHYLATDEIAVDKLLAPDDQYIAGFQMTDLPVLADRTYHGCNFSQPAPVDVGGGVYIGVRLFPNDAADYTFAGCGLSNCEPPPGSTVEKCNTTIRRSRVPTGTDTVTIDGESVGLQHHANYIYGRWTPSGYEYKPIPDVIEVD</sequence>